<evidence type="ECO:0000259" key="6">
    <source>
        <dbReference type="SMART" id="SM00415"/>
    </source>
</evidence>
<accession>A0A7S3LFR8</accession>
<protein>
    <recommendedName>
        <fullName evidence="6">HSF-type DNA-binding domain-containing protein</fullName>
    </recommendedName>
</protein>
<dbReference type="InterPro" id="IPR000232">
    <property type="entry name" value="HSF_DNA-bd"/>
</dbReference>
<dbReference type="SMART" id="SM00415">
    <property type="entry name" value="HSF"/>
    <property type="match status" value="1"/>
</dbReference>
<dbReference type="Gene3D" id="1.10.10.10">
    <property type="entry name" value="Winged helix-like DNA-binding domain superfamily/Winged helix DNA-binding domain"/>
    <property type="match status" value="1"/>
</dbReference>
<keyword evidence="2" id="KW-0238">DNA-binding</keyword>
<organism evidence="7">
    <name type="scientific">Amphora coffeiformis</name>
    <dbReference type="NCBI Taxonomy" id="265554"/>
    <lineage>
        <taxon>Eukaryota</taxon>
        <taxon>Sar</taxon>
        <taxon>Stramenopiles</taxon>
        <taxon>Ochrophyta</taxon>
        <taxon>Bacillariophyta</taxon>
        <taxon>Bacillariophyceae</taxon>
        <taxon>Bacillariophycidae</taxon>
        <taxon>Thalassiophysales</taxon>
        <taxon>Catenulaceae</taxon>
        <taxon>Amphora</taxon>
    </lineage>
</organism>
<evidence type="ECO:0000256" key="3">
    <source>
        <dbReference type="ARBA" id="ARBA00023242"/>
    </source>
</evidence>
<dbReference type="GO" id="GO:0005634">
    <property type="term" value="C:nucleus"/>
    <property type="evidence" value="ECO:0007669"/>
    <property type="project" value="UniProtKB-SubCell"/>
</dbReference>
<feature type="compositionally biased region" description="Basic and acidic residues" evidence="5">
    <location>
        <begin position="17"/>
        <end position="29"/>
    </location>
</feature>
<evidence type="ECO:0000256" key="2">
    <source>
        <dbReference type="ARBA" id="ARBA00023125"/>
    </source>
</evidence>
<evidence type="ECO:0000256" key="4">
    <source>
        <dbReference type="RuleBase" id="RU004020"/>
    </source>
</evidence>
<dbReference type="EMBL" id="HBIM01023847">
    <property type="protein sequence ID" value="CAE0420996.1"/>
    <property type="molecule type" value="Transcribed_RNA"/>
</dbReference>
<name>A0A7S3LFR8_9STRA</name>
<dbReference type="Pfam" id="PF00447">
    <property type="entry name" value="HSF_DNA-bind"/>
    <property type="match status" value="1"/>
</dbReference>
<dbReference type="PANTHER" id="PTHR10015:SF206">
    <property type="entry name" value="HSF-TYPE DNA-BINDING DOMAIN-CONTAINING PROTEIN"/>
    <property type="match status" value="1"/>
</dbReference>
<feature type="compositionally biased region" description="Polar residues" evidence="5">
    <location>
        <begin position="1"/>
        <end position="11"/>
    </location>
</feature>
<dbReference type="InterPro" id="IPR036388">
    <property type="entry name" value="WH-like_DNA-bd_sf"/>
</dbReference>
<gene>
    <name evidence="7" type="ORF">ACOF00016_LOCUS17645</name>
</gene>
<feature type="region of interest" description="Disordered" evidence="5">
    <location>
        <begin position="1"/>
        <end position="34"/>
    </location>
</feature>
<keyword evidence="3" id="KW-0539">Nucleus</keyword>
<dbReference type="AlphaFoldDB" id="A0A7S3LFR8"/>
<comment type="subcellular location">
    <subcellularLocation>
        <location evidence="1">Nucleus</location>
    </subcellularLocation>
</comment>
<evidence type="ECO:0000313" key="7">
    <source>
        <dbReference type="EMBL" id="CAE0420996.1"/>
    </source>
</evidence>
<evidence type="ECO:0000256" key="1">
    <source>
        <dbReference type="ARBA" id="ARBA00004123"/>
    </source>
</evidence>
<proteinExistence type="inferred from homology"/>
<dbReference type="PRINTS" id="PR00056">
    <property type="entry name" value="HSFDOMAIN"/>
</dbReference>
<dbReference type="GO" id="GO:0043565">
    <property type="term" value="F:sequence-specific DNA binding"/>
    <property type="evidence" value="ECO:0007669"/>
    <property type="project" value="InterPro"/>
</dbReference>
<dbReference type="GO" id="GO:0003700">
    <property type="term" value="F:DNA-binding transcription factor activity"/>
    <property type="evidence" value="ECO:0007669"/>
    <property type="project" value="InterPro"/>
</dbReference>
<reference evidence="7" key="1">
    <citation type="submission" date="2021-01" db="EMBL/GenBank/DDBJ databases">
        <authorList>
            <person name="Corre E."/>
            <person name="Pelletier E."/>
            <person name="Niang G."/>
            <person name="Scheremetjew M."/>
            <person name="Finn R."/>
            <person name="Kale V."/>
            <person name="Holt S."/>
            <person name="Cochrane G."/>
            <person name="Meng A."/>
            <person name="Brown T."/>
            <person name="Cohen L."/>
        </authorList>
    </citation>
    <scope>NUCLEOTIDE SEQUENCE</scope>
    <source>
        <strain evidence="7">CCMP127</strain>
    </source>
</reference>
<sequence length="323" mass="36832">MNPSQQSQPTAGGSVEASKDEKKSEETGKIRKPRFKRIEHKYPVEPRVIQVIKKPKTFMDHSYRDFSIVPPEPGYVHPTKIEDMNFAQKVFAMLSDETISNWMHWVPHGRCFKIAVPKRLEQSKTLQRYFGHNRYSSFLRQLNNYGFKHLSKGPDRNCYYHECMLRGMPHLTKYMPPGRDARRLMADPDNEPDFYSIDRLFPLPSGNSNKVNMNFPLMGIGGQSQLNPLFGGMSNFQQLPPGFLGNNNQGLGQINQIGSSEIPQGLSLPPLQQQQQALLAPGNSNPFAALLQQQQQPVLQQQQMQQQSSSQQQRAQSSLMPFM</sequence>
<dbReference type="FunFam" id="1.10.10.10:FF:000479">
    <property type="entry name" value="Predicted protein"/>
    <property type="match status" value="1"/>
</dbReference>
<dbReference type="InterPro" id="IPR036390">
    <property type="entry name" value="WH_DNA-bd_sf"/>
</dbReference>
<comment type="similarity">
    <text evidence="4">Belongs to the HSF family.</text>
</comment>
<evidence type="ECO:0000256" key="5">
    <source>
        <dbReference type="SAM" id="MobiDB-lite"/>
    </source>
</evidence>
<dbReference type="PANTHER" id="PTHR10015">
    <property type="entry name" value="HEAT SHOCK TRANSCRIPTION FACTOR"/>
    <property type="match status" value="1"/>
</dbReference>
<dbReference type="SUPFAM" id="SSF46785">
    <property type="entry name" value="Winged helix' DNA-binding domain"/>
    <property type="match status" value="1"/>
</dbReference>
<feature type="region of interest" description="Disordered" evidence="5">
    <location>
        <begin position="300"/>
        <end position="323"/>
    </location>
</feature>
<feature type="domain" description="HSF-type DNA-binding" evidence="6">
    <location>
        <begin position="82"/>
        <end position="180"/>
    </location>
</feature>